<organism evidence="4 5">
    <name type="scientific">Pseudonocardia saturnea</name>
    <dbReference type="NCBI Taxonomy" id="33909"/>
    <lineage>
        <taxon>Bacteria</taxon>
        <taxon>Bacillati</taxon>
        <taxon>Actinomycetota</taxon>
        <taxon>Actinomycetes</taxon>
        <taxon>Pseudonocardiales</taxon>
        <taxon>Pseudonocardiaceae</taxon>
        <taxon>Pseudonocardia</taxon>
    </lineage>
</organism>
<evidence type="ECO:0000259" key="3">
    <source>
        <dbReference type="Pfam" id="PF00296"/>
    </source>
</evidence>
<evidence type="ECO:0000313" key="5">
    <source>
        <dbReference type="Proteomes" id="UP000320693"/>
    </source>
</evidence>
<keyword evidence="1" id="KW-0560">Oxidoreductase</keyword>
<reference evidence="4 5" key="1">
    <citation type="submission" date="2019-06" db="EMBL/GenBank/DDBJ databases">
        <title>Whole genome shotgun sequence of Pseudonocardia saturnea NBRC 14499.</title>
        <authorList>
            <person name="Hosoyama A."/>
            <person name="Uohara A."/>
            <person name="Ohji S."/>
            <person name="Ichikawa N."/>
        </authorList>
    </citation>
    <scope>NUCLEOTIDE SEQUENCE [LARGE SCALE GENOMIC DNA]</scope>
    <source>
        <strain evidence="4 5">NBRC 14499</strain>
    </source>
</reference>
<dbReference type="Gene3D" id="3.20.20.30">
    <property type="entry name" value="Luciferase-like domain"/>
    <property type="match status" value="1"/>
</dbReference>
<evidence type="ECO:0000256" key="2">
    <source>
        <dbReference type="ARBA" id="ARBA00023033"/>
    </source>
</evidence>
<feature type="domain" description="Luciferase-like" evidence="3">
    <location>
        <begin position="52"/>
        <end position="324"/>
    </location>
</feature>
<sequence length="360" mass="40123">MLMSMSTDSDSGRVPRLHEEPEIIKFIRLDAVQYEGDWAPEKYDADLARDIVENNIEDAVEAERLGFDGVMCTEHHFDGWTLIPSPNLYLAAVAMRTTRLRIGQSVQILTFHNPWRLAEEAGMLDILSNGRAELGVGKGNFSIERDRYGFSLDDIEARFHENFELLTKALREDSITFDGKYNRIAVPSTVYPKPFGPPLRPWVAALKPESVERIGRAGDNLYGFMSPDAAGNLERYVNAAHEAGHEVSGANYLTTTSIIVAPTDKEAKQLQERAQASAWETMIGRGLPAEEAKLFMPLFGGAIVGSPQTVLDQLAAGLQLTGARRLNLVMRLRSMPKDVSRQTQHLFATEVMPHLRHFSA</sequence>
<evidence type="ECO:0000256" key="1">
    <source>
        <dbReference type="ARBA" id="ARBA00023002"/>
    </source>
</evidence>
<proteinExistence type="predicted"/>
<evidence type="ECO:0000313" key="4">
    <source>
        <dbReference type="EMBL" id="GEC29395.1"/>
    </source>
</evidence>
<comment type="caution">
    <text evidence="4">The sequence shown here is derived from an EMBL/GenBank/DDBJ whole genome shotgun (WGS) entry which is preliminary data.</text>
</comment>
<dbReference type="Pfam" id="PF00296">
    <property type="entry name" value="Bac_luciferase"/>
    <property type="match status" value="1"/>
</dbReference>
<keyword evidence="2" id="KW-0503">Monooxygenase</keyword>
<protein>
    <submittedName>
        <fullName evidence="4">Luciferase</fullName>
    </submittedName>
</protein>
<dbReference type="PANTHER" id="PTHR30137:SF8">
    <property type="entry name" value="BLR5498 PROTEIN"/>
    <property type="match status" value="1"/>
</dbReference>
<name>A0ABQ0S8Z9_9PSEU</name>
<dbReference type="InterPro" id="IPR011251">
    <property type="entry name" value="Luciferase-like_dom"/>
</dbReference>
<gene>
    <name evidence="4" type="ORF">PSA01_64240</name>
</gene>
<accession>A0ABQ0S8Z9</accession>
<keyword evidence="5" id="KW-1185">Reference proteome</keyword>
<dbReference type="InterPro" id="IPR036661">
    <property type="entry name" value="Luciferase-like_sf"/>
</dbReference>
<dbReference type="SUPFAM" id="SSF51679">
    <property type="entry name" value="Bacterial luciferase-like"/>
    <property type="match status" value="1"/>
</dbReference>
<dbReference type="PANTHER" id="PTHR30137">
    <property type="entry name" value="LUCIFERASE-LIKE MONOOXYGENASE"/>
    <property type="match status" value="1"/>
</dbReference>
<dbReference type="InterPro" id="IPR050766">
    <property type="entry name" value="Bact_Lucif_Oxidored"/>
</dbReference>
<dbReference type="EMBL" id="BJNH01000122">
    <property type="protein sequence ID" value="GEC29395.1"/>
    <property type="molecule type" value="Genomic_DNA"/>
</dbReference>
<dbReference type="Proteomes" id="UP000320693">
    <property type="component" value="Unassembled WGS sequence"/>
</dbReference>